<sequence length="121" mass="13262">MLRTTVILFVSVMLNGCQISPIKSNGLADYRATVISSQLPQELGSITLVNTQSEGDSVTLVFVKKKTLNMDRLVEKVAVSFCDNIEIRPLLESGISYRIITLGKNEKVESLNVISLAKCSN</sequence>
<dbReference type="Gene3D" id="3.30.300.250">
    <property type="match status" value="1"/>
</dbReference>
<dbReference type="AlphaFoldDB" id="A0A0H3ZM78"/>
<protein>
    <recommendedName>
        <fullName evidence="2">Type II secretion system pilot lipoprotein GspS-beta</fullName>
    </recommendedName>
</protein>
<dbReference type="InterPro" id="IPR016502">
    <property type="entry name" value="T2SSS_2"/>
</dbReference>
<reference evidence="1" key="1">
    <citation type="journal article" date="2015" name="MBio">
        <title>Eco-Evolutionary Dynamics of Episomes among Ecologically Cohesive Bacterial Populations.</title>
        <authorList>
            <person name="Xue H."/>
            <person name="Cordero O.X."/>
            <person name="Camas F.M."/>
            <person name="Trimble W."/>
            <person name="Meyer F."/>
            <person name="Guglielmini J."/>
            <person name="Rocha E.P."/>
            <person name="Polz M.F."/>
        </authorList>
    </citation>
    <scope>NUCLEOTIDE SEQUENCE</scope>
    <source>
        <strain evidence="1">FF_110</strain>
    </source>
</reference>
<proteinExistence type="predicted"/>
<evidence type="ECO:0008006" key="2">
    <source>
        <dbReference type="Google" id="ProtNLM"/>
    </source>
</evidence>
<evidence type="ECO:0000313" key="1">
    <source>
        <dbReference type="EMBL" id="AKN37240.1"/>
    </source>
</evidence>
<dbReference type="EMBL" id="KP795527">
    <property type="protein sequence ID" value="AKN37240.1"/>
    <property type="molecule type" value="Genomic_DNA"/>
</dbReference>
<accession>A0A0H3ZM78</accession>
<organism evidence="1">
    <name type="scientific">Vibrio genomosp. F6</name>
    <dbReference type="NCBI Taxonomy" id="723172"/>
    <lineage>
        <taxon>Bacteria</taxon>
        <taxon>Pseudomonadati</taxon>
        <taxon>Pseudomonadota</taxon>
        <taxon>Gammaproteobacteria</taxon>
        <taxon>Vibrionales</taxon>
        <taxon>Vibrionaceae</taxon>
        <taxon>Vibrio</taxon>
    </lineage>
</organism>
<dbReference type="Pfam" id="PF16549">
    <property type="entry name" value="T2SSS_2"/>
    <property type="match status" value="1"/>
</dbReference>
<name>A0A0H3ZM78_9VIBR</name>